<reference evidence="9 10" key="1">
    <citation type="submission" date="2016-10" db="EMBL/GenBank/DDBJ databases">
        <authorList>
            <person name="de Groot N.N."/>
        </authorList>
    </citation>
    <scope>NUCLEOTIDE SEQUENCE [LARGE SCALE GENOMIC DNA]</scope>
    <source>
        <strain evidence="9 10">DSM 1736</strain>
    </source>
</reference>
<comment type="subcellular location">
    <subcellularLocation>
        <location evidence="1 7">Cell membrane</location>
        <topology evidence="1 7">Multi-pass membrane protein</topology>
    </subcellularLocation>
</comment>
<dbReference type="PANTHER" id="PTHR30151">
    <property type="entry name" value="ALKANE SULFONATE ABC TRANSPORTER-RELATED, MEMBRANE SUBUNIT"/>
    <property type="match status" value="1"/>
</dbReference>
<dbReference type="EMBL" id="FNHB01000002">
    <property type="protein sequence ID" value="SDM05207.1"/>
    <property type="molecule type" value="Genomic_DNA"/>
</dbReference>
<comment type="similarity">
    <text evidence="7">Belongs to the binding-protein-dependent transport system permease family.</text>
</comment>
<feature type="transmembrane region" description="Helical" evidence="7">
    <location>
        <begin position="124"/>
        <end position="143"/>
    </location>
</feature>
<evidence type="ECO:0000256" key="7">
    <source>
        <dbReference type="RuleBase" id="RU363032"/>
    </source>
</evidence>
<evidence type="ECO:0000256" key="2">
    <source>
        <dbReference type="ARBA" id="ARBA00022448"/>
    </source>
</evidence>
<feature type="transmembrane region" description="Helical" evidence="7">
    <location>
        <begin position="181"/>
        <end position="201"/>
    </location>
</feature>
<dbReference type="Gene3D" id="1.10.3720.10">
    <property type="entry name" value="MetI-like"/>
    <property type="match status" value="1"/>
</dbReference>
<evidence type="ECO:0000313" key="9">
    <source>
        <dbReference type="EMBL" id="SDM05207.1"/>
    </source>
</evidence>
<feature type="transmembrane region" description="Helical" evidence="7">
    <location>
        <begin position="59"/>
        <end position="78"/>
    </location>
</feature>
<organism evidence="9 10">
    <name type="scientific">Dendrosporobacter quercicolus</name>
    <dbReference type="NCBI Taxonomy" id="146817"/>
    <lineage>
        <taxon>Bacteria</taxon>
        <taxon>Bacillati</taxon>
        <taxon>Bacillota</taxon>
        <taxon>Negativicutes</taxon>
        <taxon>Selenomonadales</taxon>
        <taxon>Sporomusaceae</taxon>
        <taxon>Dendrosporobacter</taxon>
    </lineage>
</organism>
<dbReference type="SUPFAM" id="SSF161098">
    <property type="entry name" value="MetI-like"/>
    <property type="match status" value="1"/>
</dbReference>
<evidence type="ECO:0000313" key="10">
    <source>
        <dbReference type="Proteomes" id="UP000214880"/>
    </source>
</evidence>
<evidence type="ECO:0000256" key="4">
    <source>
        <dbReference type="ARBA" id="ARBA00022692"/>
    </source>
</evidence>
<keyword evidence="3" id="KW-1003">Cell membrane</keyword>
<dbReference type="AlphaFoldDB" id="A0A1G9Q3Y9"/>
<keyword evidence="2 7" id="KW-0813">Transport</keyword>
<dbReference type="FunFam" id="1.10.3720.10:FF:000003">
    <property type="entry name" value="Aliphatic sulfonate ABC transporter permease"/>
    <property type="match status" value="1"/>
</dbReference>
<feature type="transmembrane region" description="Helical" evidence="7">
    <location>
        <begin position="149"/>
        <end position="169"/>
    </location>
</feature>
<dbReference type="Pfam" id="PF00528">
    <property type="entry name" value="BPD_transp_1"/>
    <property type="match status" value="1"/>
</dbReference>
<proteinExistence type="inferred from homology"/>
<dbReference type="InterPro" id="IPR035906">
    <property type="entry name" value="MetI-like_sf"/>
</dbReference>
<feature type="domain" description="ABC transmembrane type-1" evidence="8">
    <location>
        <begin position="18"/>
        <end position="198"/>
    </location>
</feature>
<dbReference type="GO" id="GO:0005886">
    <property type="term" value="C:plasma membrane"/>
    <property type="evidence" value="ECO:0007669"/>
    <property type="project" value="UniProtKB-SubCell"/>
</dbReference>
<keyword evidence="4 7" id="KW-0812">Transmembrane</keyword>
<keyword evidence="6 7" id="KW-0472">Membrane</keyword>
<dbReference type="PANTHER" id="PTHR30151:SF0">
    <property type="entry name" value="ABC TRANSPORTER PERMEASE PROTEIN MJ0413-RELATED"/>
    <property type="match status" value="1"/>
</dbReference>
<dbReference type="STRING" id="146817.SAMN04488502_10221"/>
<evidence type="ECO:0000256" key="3">
    <source>
        <dbReference type="ARBA" id="ARBA00022475"/>
    </source>
</evidence>
<gene>
    <name evidence="9" type="ORF">SAMN04488502_10221</name>
</gene>
<evidence type="ECO:0000256" key="5">
    <source>
        <dbReference type="ARBA" id="ARBA00022989"/>
    </source>
</evidence>
<keyword evidence="10" id="KW-1185">Reference proteome</keyword>
<feature type="transmembrane region" description="Helical" evidence="7">
    <location>
        <begin position="26"/>
        <end position="47"/>
    </location>
</feature>
<feature type="transmembrane region" description="Helical" evidence="7">
    <location>
        <begin position="84"/>
        <end position="103"/>
    </location>
</feature>
<dbReference type="InterPro" id="IPR000515">
    <property type="entry name" value="MetI-like"/>
</dbReference>
<keyword evidence="5 7" id="KW-1133">Transmembrane helix</keyword>
<sequence length="209" mass="22932">MVAAFWDLLRSGELITHIAQSVRRSVLGFSLGLLVSVPLGLLIGWFPRFEELVDPLLQTFRQTSTLALFPVFILFFGIGEVSKVAIIFWGVQWAILLNTIAGVKNVDPLLIKAARSMGTSSLEIFIKVIVPAAVPSIFTGVRLSATTSILILIAAEMMGANSGLGFLLYDSEVKYKIPTMYAAIMSMSLLGLILNYTLVGIEKRITHWK</sequence>
<protein>
    <submittedName>
        <fullName evidence="9">NitT/TauT family transport system permease protein</fullName>
    </submittedName>
</protein>
<dbReference type="Proteomes" id="UP000214880">
    <property type="component" value="Unassembled WGS sequence"/>
</dbReference>
<dbReference type="CDD" id="cd06261">
    <property type="entry name" value="TM_PBP2"/>
    <property type="match status" value="1"/>
</dbReference>
<evidence type="ECO:0000256" key="6">
    <source>
        <dbReference type="ARBA" id="ARBA00023136"/>
    </source>
</evidence>
<name>A0A1G9Q3Y9_9FIRM</name>
<dbReference type="PROSITE" id="PS50928">
    <property type="entry name" value="ABC_TM1"/>
    <property type="match status" value="1"/>
</dbReference>
<dbReference type="GO" id="GO:0042918">
    <property type="term" value="P:alkanesulfonate transmembrane transport"/>
    <property type="evidence" value="ECO:0007669"/>
    <property type="project" value="UniProtKB-ARBA"/>
</dbReference>
<evidence type="ECO:0000256" key="1">
    <source>
        <dbReference type="ARBA" id="ARBA00004651"/>
    </source>
</evidence>
<dbReference type="RefSeq" id="WP_245698049.1">
    <property type="nucleotide sequence ID" value="NZ_FNHB01000002.1"/>
</dbReference>
<evidence type="ECO:0000259" key="8">
    <source>
        <dbReference type="PROSITE" id="PS50928"/>
    </source>
</evidence>
<accession>A0A1G9Q3Y9</accession>